<sequence>MKFLERKLSCRIQELAGLRYREGRALNNVRLIPDIEDLNIARGLAASADTVAAGDHWGGADRYAWFITRVQFPADWKDKDPVGLFRLGEASSGGTRGCEAQVYLDGQLWQGLSRNHAELFFPKPALTKGSVELAIYAWSGLKVPDGRTSFRHRIEQLELAILDEDVDDLYYTSLHILQTAQRLDESSPEKHLLAEAVDEAFLHLDWRQPGSPAFYASAMKSRRVLKERLKEIPRGPRPQITAVGHCHIDVAWLWRIQHSRQKSARSFATALSLMDRFPEYVFLQSQPQLYAYLKEDFPELYERIKERVKSGNWEPTGAMWLESDCNIPSGESLVRQIMIGKRFFREEFGVDNRVLWLPDVFGYSWALPQILKRSGIDYFMTTKISWSQYNRFPNDTFTWRGIDGTEILTHFITTPDSYGSTYYTYNGNVTGETIQGLWDNYRQKDLNDNLLIAYGWGDGGGGPTRDMLEAVRRYEDLPGAPQVIPGGAEHYFARLEERVKEHPKLPLWDGELYLEYHRGTYTSQGWIKGMNRRMEYLLHQAEFLNAFGLALDPEHAYPTEQLNKSWEIVLRNQFHDIIPGSSIREVYEDSRREYEEAEKLALSAMEIGLSVLERTASTGGIEPSASGEMAIRVYNALGWERSFPVSIDACFTRDGSWSWYSASGTKLQSQRDVLQPGKVLVQVEGVPGYGYTTLYGRLEADPGAQLHASIMPLQEESTWAIGSDRLETPFYTITLNEIGQLSSVYDKLARREVLKPGEPANVLQVFEDKPLKYDAWDIDIFYQDKMLVIDDLQEITVLEQGPLRGVVKLVYHYQDSTVEQYLTVYKDHPRIDFKTRILWHEHQQLLKAAFPVQIRSTKATYEIQFGNVERPTHWNTSWDRARFESAAQRWVDLSEGGYGVSLLNDSKYGHDIHNHIIRLSLIKSPVYPDREADQGEHIFNYSLLPHSGGWYEAGTQEAACELNAPLLVSPVRGAAKVPDELGMLRVDARNVMIDTIKRAEDGRGLIVRLYEFGGIRTISALEMNPALGTVQTAQETNLLEEFEAELTLSGQRVEISLAPYEIKTLKLILNRFS</sequence>
<keyword evidence="3" id="KW-1185">Reference proteome</keyword>
<organism evidence="2 3">
    <name type="scientific">Paenibacillus brevis</name>
    <dbReference type="NCBI Taxonomy" id="2841508"/>
    <lineage>
        <taxon>Bacteria</taxon>
        <taxon>Bacillati</taxon>
        <taxon>Bacillota</taxon>
        <taxon>Bacilli</taxon>
        <taxon>Bacillales</taxon>
        <taxon>Paenibacillaceae</taxon>
        <taxon>Paenibacillus</taxon>
    </lineage>
</organism>
<protein>
    <submittedName>
        <fullName evidence="2">Alpha-mannosidase</fullName>
    </submittedName>
</protein>
<reference evidence="2 3" key="1">
    <citation type="submission" date="2021-06" db="EMBL/GenBank/DDBJ databases">
        <authorList>
            <person name="Sun Q."/>
            <person name="Li D."/>
        </authorList>
    </citation>
    <scope>NUCLEOTIDE SEQUENCE [LARGE SCALE GENOMIC DNA]</scope>
    <source>
        <strain evidence="2 3">MSJ-6</strain>
    </source>
</reference>
<dbReference type="RefSeq" id="WP_216477127.1">
    <property type="nucleotide sequence ID" value="NZ_JAHLQJ010000002.1"/>
</dbReference>
<dbReference type="InterPro" id="IPR000602">
    <property type="entry name" value="Glyco_hydro_38_N"/>
</dbReference>
<dbReference type="PANTHER" id="PTHR46017:SF1">
    <property type="entry name" value="ALPHA-MANNOSIDASE 2C1"/>
    <property type="match status" value="1"/>
</dbReference>
<dbReference type="Proteomes" id="UP000743001">
    <property type="component" value="Unassembled WGS sequence"/>
</dbReference>
<dbReference type="InterPro" id="IPR041147">
    <property type="entry name" value="GH38_C"/>
</dbReference>
<dbReference type="InterPro" id="IPR015341">
    <property type="entry name" value="Glyco_hydro_38_cen"/>
</dbReference>
<evidence type="ECO:0000313" key="3">
    <source>
        <dbReference type="Proteomes" id="UP000743001"/>
    </source>
</evidence>
<dbReference type="Pfam" id="PF17677">
    <property type="entry name" value="Glyco_hydro38C2"/>
    <property type="match status" value="1"/>
</dbReference>
<gene>
    <name evidence="2" type="ORF">KQJ23_02590</name>
</gene>
<accession>A0ABS6FNJ7</accession>
<evidence type="ECO:0000313" key="2">
    <source>
        <dbReference type="EMBL" id="MBU5670710.1"/>
    </source>
</evidence>
<dbReference type="SMART" id="SM00872">
    <property type="entry name" value="Alpha-mann_mid"/>
    <property type="match status" value="1"/>
</dbReference>
<comment type="caution">
    <text evidence="2">The sequence shown here is derived from an EMBL/GenBank/DDBJ whole genome shotgun (WGS) entry which is preliminary data.</text>
</comment>
<dbReference type="Pfam" id="PF07748">
    <property type="entry name" value="Glyco_hydro_38C"/>
    <property type="match status" value="1"/>
</dbReference>
<dbReference type="PANTHER" id="PTHR46017">
    <property type="entry name" value="ALPHA-MANNOSIDASE 2C1"/>
    <property type="match status" value="1"/>
</dbReference>
<dbReference type="InterPro" id="IPR011682">
    <property type="entry name" value="Glyco_hydro_38_C"/>
</dbReference>
<proteinExistence type="predicted"/>
<dbReference type="Pfam" id="PF09261">
    <property type="entry name" value="Alpha-mann_mid"/>
    <property type="match status" value="1"/>
</dbReference>
<feature type="domain" description="Glycoside hydrolase family 38 central" evidence="1">
    <location>
        <begin position="515"/>
        <end position="594"/>
    </location>
</feature>
<dbReference type="Pfam" id="PF01074">
    <property type="entry name" value="Glyco_hydro_38N"/>
    <property type="match status" value="1"/>
</dbReference>
<evidence type="ECO:0000259" key="1">
    <source>
        <dbReference type="SMART" id="SM00872"/>
    </source>
</evidence>
<name>A0ABS6FNJ7_9BACL</name>
<dbReference type="EMBL" id="JAHLQJ010000002">
    <property type="protein sequence ID" value="MBU5670710.1"/>
    <property type="molecule type" value="Genomic_DNA"/>
</dbReference>
<dbReference type="CDD" id="cd10789">
    <property type="entry name" value="GH38N_AMII_ER_cytosolic"/>
    <property type="match status" value="1"/>
</dbReference>